<keyword evidence="3" id="KW-1185">Reference proteome</keyword>
<organism evidence="2 3">
    <name type="scientific">Canavalia gladiata</name>
    <name type="common">Sword bean</name>
    <name type="synonym">Dolichos gladiatus</name>
    <dbReference type="NCBI Taxonomy" id="3824"/>
    <lineage>
        <taxon>Eukaryota</taxon>
        <taxon>Viridiplantae</taxon>
        <taxon>Streptophyta</taxon>
        <taxon>Embryophyta</taxon>
        <taxon>Tracheophyta</taxon>
        <taxon>Spermatophyta</taxon>
        <taxon>Magnoliopsida</taxon>
        <taxon>eudicotyledons</taxon>
        <taxon>Gunneridae</taxon>
        <taxon>Pentapetalae</taxon>
        <taxon>rosids</taxon>
        <taxon>fabids</taxon>
        <taxon>Fabales</taxon>
        <taxon>Fabaceae</taxon>
        <taxon>Papilionoideae</taxon>
        <taxon>50 kb inversion clade</taxon>
        <taxon>NPAAA clade</taxon>
        <taxon>indigoferoid/millettioid clade</taxon>
        <taxon>Phaseoleae</taxon>
        <taxon>Canavalia</taxon>
    </lineage>
</organism>
<proteinExistence type="predicted"/>
<accession>A0AAN9L305</accession>
<evidence type="ECO:0000313" key="2">
    <source>
        <dbReference type="EMBL" id="KAK7328555.1"/>
    </source>
</evidence>
<gene>
    <name evidence="2" type="ORF">VNO77_22666</name>
</gene>
<evidence type="ECO:0000313" key="3">
    <source>
        <dbReference type="Proteomes" id="UP001367508"/>
    </source>
</evidence>
<keyword evidence="1" id="KW-0732">Signal</keyword>
<feature type="signal peptide" evidence="1">
    <location>
        <begin position="1"/>
        <end position="25"/>
    </location>
</feature>
<dbReference type="EMBL" id="JAYMYQ010000005">
    <property type="protein sequence ID" value="KAK7328555.1"/>
    <property type="molecule type" value="Genomic_DNA"/>
</dbReference>
<dbReference type="Proteomes" id="UP001367508">
    <property type="component" value="Unassembled WGS sequence"/>
</dbReference>
<dbReference type="AlphaFoldDB" id="A0AAN9L305"/>
<name>A0AAN9L305_CANGL</name>
<comment type="caution">
    <text evidence="2">The sequence shown here is derived from an EMBL/GenBank/DDBJ whole genome shotgun (WGS) entry which is preliminary data.</text>
</comment>
<protein>
    <submittedName>
        <fullName evidence="2">Uncharacterized protein</fullName>
    </submittedName>
</protein>
<feature type="chain" id="PRO_5042823979" evidence="1">
    <location>
        <begin position="26"/>
        <end position="69"/>
    </location>
</feature>
<reference evidence="2 3" key="1">
    <citation type="submission" date="2024-01" db="EMBL/GenBank/DDBJ databases">
        <title>The genomes of 5 underutilized Papilionoideae crops provide insights into root nodulation and disease resistanc.</title>
        <authorList>
            <person name="Jiang F."/>
        </authorList>
    </citation>
    <scope>NUCLEOTIDE SEQUENCE [LARGE SCALE GENOMIC DNA]</scope>
    <source>
        <strain evidence="2">LVBAO_FW01</strain>
        <tissue evidence="2">Leaves</tissue>
    </source>
</reference>
<sequence>MWLSGRLATCAQIILAVSLGKKLNAALVNFKSHCLRYDRFLQGKKAKSVFRVIWHVASWVLWSQGQYLL</sequence>
<evidence type="ECO:0000256" key="1">
    <source>
        <dbReference type="SAM" id="SignalP"/>
    </source>
</evidence>